<evidence type="ECO:0000256" key="2">
    <source>
        <dbReference type="SAM" id="MobiDB-lite"/>
    </source>
</evidence>
<name>A0A1H2HSA7_9GAMM</name>
<feature type="region of interest" description="Disordered" evidence="2">
    <location>
        <begin position="134"/>
        <end position="213"/>
    </location>
</feature>
<dbReference type="InterPro" id="IPR011006">
    <property type="entry name" value="CheY-like_superfamily"/>
</dbReference>
<dbReference type="EMBL" id="LT629787">
    <property type="protein sequence ID" value="SDU34639.1"/>
    <property type="molecule type" value="Genomic_DNA"/>
</dbReference>
<organism evidence="4 5">
    <name type="scientific">Halopseudomonas salegens</name>
    <dbReference type="NCBI Taxonomy" id="1434072"/>
    <lineage>
        <taxon>Bacteria</taxon>
        <taxon>Pseudomonadati</taxon>
        <taxon>Pseudomonadota</taxon>
        <taxon>Gammaproteobacteria</taxon>
        <taxon>Pseudomonadales</taxon>
        <taxon>Pseudomonadaceae</taxon>
        <taxon>Halopseudomonas</taxon>
    </lineage>
</organism>
<dbReference type="PANTHER" id="PTHR43228:SF1">
    <property type="entry name" value="TWO-COMPONENT RESPONSE REGULATOR ARR22"/>
    <property type="match status" value="1"/>
</dbReference>
<dbReference type="Gene3D" id="3.40.50.2300">
    <property type="match status" value="1"/>
</dbReference>
<dbReference type="SMART" id="SM00448">
    <property type="entry name" value="REC"/>
    <property type="match status" value="1"/>
</dbReference>
<gene>
    <name evidence="4" type="ORF">SAMN05216210_3265</name>
</gene>
<dbReference type="Pfam" id="PF00072">
    <property type="entry name" value="Response_reg"/>
    <property type="match status" value="1"/>
</dbReference>
<sequence length="319" mass="33967">MAKVSVLVVDDAPFIRDLVKKALRSYFPGLQIEEATNGRKAQQLLSRVSFDLILCDWEMPEMSGLELLEWFRAQPDQGKVPFVMVTSRGDKDNVVQAIQAGVSDYVGKPFTNEQLIAKVKKALHRAGKLADFQQRSVTPSGGTAKDSVSALMGGRAPSSKPASPPAPSPGSSSGSIAALTGGPSTSAAKPAPAATPAAPAAPPKSSQPVRGQGQLRVAGEQFACVVKTLSLRDALVVVRRGERMPQVFESGVLDLEQDGDKSVARINGYIHAVAAMEPKVDSEWLKVTVKFVDQDPEKMEYLSRLIASGTAQSHYSPSA</sequence>
<reference evidence="5" key="1">
    <citation type="submission" date="2016-10" db="EMBL/GenBank/DDBJ databases">
        <authorList>
            <person name="Varghese N."/>
            <person name="Submissions S."/>
        </authorList>
    </citation>
    <scope>NUCLEOTIDE SEQUENCE [LARGE SCALE GENOMIC DNA]</scope>
    <source>
        <strain evidence="5">CECT 8338</strain>
    </source>
</reference>
<feature type="modified residue" description="4-aspartylphosphate" evidence="1">
    <location>
        <position position="56"/>
    </location>
</feature>
<dbReference type="AlphaFoldDB" id="A0A1H2HSA7"/>
<dbReference type="PROSITE" id="PS50110">
    <property type="entry name" value="RESPONSE_REGULATORY"/>
    <property type="match status" value="1"/>
</dbReference>
<keyword evidence="1" id="KW-0597">Phosphoprotein</keyword>
<evidence type="ECO:0000259" key="3">
    <source>
        <dbReference type="PROSITE" id="PS50110"/>
    </source>
</evidence>
<protein>
    <submittedName>
        <fullName evidence="4">Response regulator receiver domain-containing protein</fullName>
    </submittedName>
</protein>
<feature type="compositionally biased region" description="Low complexity" evidence="2">
    <location>
        <begin position="169"/>
        <end position="206"/>
    </location>
</feature>
<dbReference type="Proteomes" id="UP000243924">
    <property type="component" value="Chromosome I"/>
</dbReference>
<dbReference type="RefSeq" id="WP_092388986.1">
    <property type="nucleotide sequence ID" value="NZ_LT629787.1"/>
</dbReference>
<feature type="domain" description="Response regulatory" evidence="3">
    <location>
        <begin position="5"/>
        <end position="123"/>
    </location>
</feature>
<dbReference type="STRING" id="1434072.SAMN05216210_3265"/>
<accession>A0A1H2HSA7</accession>
<dbReference type="OrthoDB" id="9800897at2"/>
<dbReference type="InterPro" id="IPR052048">
    <property type="entry name" value="ST_Response_Regulator"/>
</dbReference>
<proteinExistence type="predicted"/>
<dbReference type="GO" id="GO:0000160">
    <property type="term" value="P:phosphorelay signal transduction system"/>
    <property type="evidence" value="ECO:0007669"/>
    <property type="project" value="InterPro"/>
</dbReference>
<dbReference type="InterPro" id="IPR001789">
    <property type="entry name" value="Sig_transdc_resp-reg_receiver"/>
</dbReference>
<evidence type="ECO:0000313" key="5">
    <source>
        <dbReference type="Proteomes" id="UP000243924"/>
    </source>
</evidence>
<dbReference type="SUPFAM" id="SSF52172">
    <property type="entry name" value="CheY-like"/>
    <property type="match status" value="1"/>
</dbReference>
<dbReference type="PANTHER" id="PTHR43228">
    <property type="entry name" value="TWO-COMPONENT RESPONSE REGULATOR"/>
    <property type="match status" value="1"/>
</dbReference>
<evidence type="ECO:0000256" key="1">
    <source>
        <dbReference type="PROSITE-ProRule" id="PRU00169"/>
    </source>
</evidence>
<evidence type="ECO:0000313" key="4">
    <source>
        <dbReference type="EMBL" id="SDU34639.1"/>
    </source>
</evidence>
<keyword evidence="5" id="KW-1185">Reference proteome</keyword>